<gene>
    <name evidence="3" type="ORF">CHRIB12_LOCUS10448</name>
</gene>
<keyword evidence="2" id="KW-0472">Membrane</keyword>
<feature type="region of interest" description="Disordered" evidence="1">
    <location>
        <begin position="1"/>
        <end position="48"/>
    </location>
</feature>
<feature type="compositionally biased region" description="Polar residues" evidence="1">
    <location>
        <begin position="12"/>
        <end position="48"/>
    </location>
</feature>
<dbReference type="EMBL" id="CAGKOT010000021">
    <property type="protein sequence ID" value="CAB5365484.1"/>
    <property type="molecule type" value="Genomic_DNA"/>
</dbReference>
<keyword evidence="2" id="KW-1133">Transmembrane helix</keyword>
<protein>
    <submittedName>
        <fullName evidence="3">Uncharacterized protein</fullName>
    </submittedName>
</protein>
<dbReference type="VEuPathDB" id="FungiDB:RhiirFUN_022455"/>
<proteinExistence type="predicted"/>
<feature type="region of interest" description="Disordered" evidence="1">
    <location>
        <begin position="148"/>
        <end position="191"/>
    </location>
</feature>
<sequence length="294" mass="33074">MSRNAKRGGRSGRQTCSSSHNFQAGGSRPTSPENQLTFSTPKDTNTPHESIWKTYQKKLQPTSDKKMTEVLEAERAMDMEKSIIQNTYGLTPNRPIQSFRKITFVISAVIPLIWLKIALTKILISLNRTNLLVVLIIGKLEKSYAEAAKSKQKPRNSFNSNNNNNPSGSHDWKRVRGNINNTADGDSEDFNNHPNFLKFKEQIINTMRKVEEKLLKMESLIGDTSKQISESTLQSQQFQKSDQNIQSIVDQQKQIQQNHQETKSLLSTLYNMLSGGPSASSLGDDDEVSDDSVI</sequence>
<feature type="compositionally biased region" description="Basic residues" evidence="1">
    <location>
        <begin position="1"/>
        <end position="10"/>
    </location>
</feature>
<comment type="caution">
    <text evidence="3">The sequence shown here is derived from an EMBL/GenBank/DDBJ whole genome shotgun (WGS) entry which is preliminary data.</text>
</comment>
<keyword evidence="2" id="KW-0812">Transmembrane</keyword>
<feature type="transmembrane region" description="Helical" evidence="2">
    <location>
        <begin position="102"/>
        <end position="124"/>
    </location>
</feature>
<evidence type="ECO:0000256" key="1">
    <source>
        <dbReference type="SAM" id="MobiDB-lite"/>
    </source>
</evidence>
<dbReference type="Proteomes" id="UP000684084">
    <property type="component" value="Unassembled WGS sequence"/>
</dbReference>
<reference evidence="3" key="1">
    <citation type="submission" date="2020-05" db="EMBL/GenBank/DDBJ databases">
        <authorList>
            <person name="Rincon C."/>
            <person name="Sanders R I."/>
            <person name="Robbins C."/>
            <person name="Chaturvedi A."/>
        </authorList>
    </citation>
    <scope>NUCLEOTIDE SEQUENCE</scope>
    <source>
        <strain evidence="3">CHB12</strain>
    </source>
</reference>
<dbReference type="OrthoDB" id="10313983at2759"/>
<organism evidence="3 4">
    <name type="scientific">Rhizophagus irregularis</name>
    <dbReference type="NCBI Taxonomy" id="588596"/>
    <lineage>
        <taxon>Eukaryota</taxon>
        <taxon>Fungi</taxon>
        <taxon>Fungi incertae sedis</taxon>
        <taxon>Mucoromycota</taxon>
        <taxon>Glomeromycotina</taxon>
        <taxon>Glomeromycetes</taxon>
        <taxon>Glomerales</taxon>
        <taxon>Glomeraceae</taxon>
        <taxon>Rhizophagus</taxon>
    </lineage>
</organism>
<dbReference type="AlphaFoldDB" id="A0A916E7D0"/>
<feature type="compositionally biased region" description="Low complexity" evidence="1">
    <location>
        <begin position="156"/>
        <end position="169"/>
    </location>
</feature>
<evidence type="ECO:0000313" key="4">
    <source>
        <dbReference type="Proteomes" id="UP000684084"/>
    </source>
</evidence>
<accession>A0A916E7D0</accession>
<evidence type="ECO:0000313" key="3">
    <source>
        <dbReference type="EMBL" id="CAB5365484.1"/>
    </source>
</evidence>
<name>A0A916E7D0_9GLOM</name>
<evidence type="ECO:0000256" key="2">
    <source>
        <dbReference type="SAM" id="Phobius"/>
    </source>
</evidence>